<dbReference type="AlphaFoldDB" id="A0A4R1RNL3"/>
<reference evidence="1 2" key="1">
    <citation type="submission" date="2019-03" db="EMBL/GenBank/DDBJ databases">
        <title>Genomic Encyclopedia of Type Strains, Phase IV (KMG-IV): sequencing the most valuable type-strain genomes for metagenomic binning, comparative biology and taxonomic classification.</title>
        <authorList>
            <person name="Goeker M."/>
        </authorList>
    </citation>
    <scope>NUCLEOTIDE SEQUENCE [LARGE SCALE GENOMIC DNA]</scope>
    <source>
        <strain evidence="1 2">DSM 18792</strain>
    </source>
</reference>
<protein>
    <submittedName>
        <fullName evidence="1">Uncharacterized protein (TIGR02687 family)</fullName>
    </submittedName>
</protein>
<gene>
    <name evidence="1" type="ORF">EV196_102389</name>
</gene>
<dbReference type="Pfam" id="PF08665">
    <property type="entry name" value="PglZ"/>
    <property type="match status" value="1"/>
</dbReference>
<accession>A0A4R1RNL3</accession>
<evidence type="ECO:0000313" key="2">
    <source>
        <dbReference type="Proteomes" id="UP000295455"/>
    </source>
</evidence>
<comment type="caution">
    <text evidence="1">The sequence shown here is derived from an EMBL/GenBank/DDBJ whole genome shotgun (WGS) entry which is preliminary data.</text>
</comment>
<keyword evidence="2" id="KW-1185">Reference proteome</keyword>
<sequence>MIVEKIQNILKQQKRNIIFYFDEDGSFKEELKAIEDAGIKVVEVSNNYFELKYKLEFEWTKEFVFLYHPFAKPSPSKIKKYPFLGLLKANTELRLDDASEFLSDYRLNEIHLPLVKQYIKQLKLKRTQKQLAKILDPDHFSTDNLKLGLIAITLNYHSVTDKNSCMSRLLEIATDEKKLDKTIKNLRELELDEMVLLWFNNLLDTEYRQLNYEALIEIVNKLKYNVLVAFISKPVPSDSYSKLKLERTADINKLQSFFQDWQASPNSKGAINEVFNTLARDINTSNLLDWYGVEQEYGYYSEEMLDAILNGLYDTVLTQYLETKDKSIKWKRSDILEDRLKLQFVFIYHVASILEVLNAFKSFKFNTPEDYIDAYKNELYKVDLHYRKATLAFDSVRDKLFEFEDKAIPVFNDINGKYDRFLIELNTEWQKILQETNFNFHDIKVPKQFDFHKNYLQDFSAKVVVIISDAFRYELGYELYDELMADSKNLVEIEPYLASLPSYTNLGMSNLLPNKGISVEKGDKDLVFKIDGKSTISTNRAKILQNSEPKSACLDYSQAMKLSRDEGRDFFKDNRVLYIYHDWMDSIGDTRRTEHETFNVSAKAIEDIKNLIMKIYGWNVYHVLVTSDHGFLYNNTTLTESSREQLPKPIGYSRDHSRFVVADDFEGELDGYGLEMKNTTNIDTDLKIAIPRAINRYRKQGNIGVQFVHGGASLQELLVPVVKFYKDTKKEKSDLVTFNRIDQNDRIASGSIKITLLQDQPVDNELKSADVLFALYSEKGDLYSKEVEVHFNSTSGNPKERIFEIILSLNTLGSNASFCYLKGFHKDDKSRLNPLGTNDLIKVNTLMEKDEF</sequence>
<dbReference type="EMBL" id="SLUP01000002">
    <property type="protein sequence ID" value="TCL67826.1"/>
    <property type="molecule type" value="Genomic_DNA"/>
</dbReference>
<dbReference type="NCBIfam" id="TIGR02687">
    <property type="entry name" value="BREX-1 system phosphatase PglZ type A"/>
    <property type="match status" value="1"/>
</dbReference>
<dbReference type="InterPro" id="IPR014060">
    <property type="entry name" value="PglZ"/>
</dbReference>
<dbReference type="RefSeq" id="WP_132215839.1">
    <property type="nucleotide sequence ID" value="NZ_OX156936.1"/>
</dbReference>
<organism evidence="1 2">
    <name type="scientific">Mariniflexile fucanivorans</name>
    <dbReference type="NCBI Taxonomy" id="264023"/>
    <lineage>
        <taxon>Bacteria</taxon>
        <taxon>Pseudomonadati</taxon>
        <taxon>Bacteroidota</taxon>
        <taxon>Flavobacteriia</taxon>
        <taxon>Flavobacteriales</taxon>
        <taxon>Flavobacteriaceae</taxon>
        <taxon>Mariniflexile</taxon>
    </lineage>
</organism>
<proteinExistence type="predicted"/>
<evidence type="ECO:0000313" key="1">
    <source>
        <dbReference type="EMBL" id="TCL67826.1"/>
    </source>
</evidence>
<dbReference type="OrthoDB" id="9769734at2"/>
<dbReference type="Proteomes" id="UP000295455">
    <property type="component" value="Unassembled WGS sequence"/>
</dbReference>
<name>A0A4R1RNL3_9FLAO</name>